<gene>
    <name evidence="2" type="ORF">CHIRRI_LOCUS13174</name>
</gene>
<sequence>MRILINILFGFAVLILNQNLQVSANIRGPYNPDLIYRCVKNPTENPEMCVQEFQKYIATMNQFTTQQDVPYLEQLKNNGYNGIYPARRG</sequence>
<evidence type="ECO:0000256" key="1">
    <source>
        <dbReference type="SAM" id="SignalP"/>
    </source>
</evidence>
<evidence type="ECO:0000313" key="2">
    <source>
        <dbReference type="EMBL" id="CAG9810360.1"/>
    </source>
</evidence>
<protein>
    <submittedName>
        <fullName evidence="2">Uncharacterized protein</fullName>
    </submittedName>
</protein>
<keyword evidence="3" id="KW-1185">Reference proteome</keyword>
<dbReference type="Proteomes" id="UP001153620">
    <property type="component" value="Chromosome 4"/>
</dbReference>
<keyword evidence="1" id="KW-0732">Signal</keyword>
<name>A0A9N9S5B7_9DIPT</name>
<feature type="chain" id="PRO_5040479668" evidence="1">
    <location>
        <begin position="25"/>
        <end position="89"/>
    </location>
</feature>
<proteinExistence type="predicted"/>
<accession>A0A9N9S5B7</accession>
<dbReference type="EMBL" id="OU895880">
    <property type="protein sequence ID" value="CAG9810360.1"/>
    <property type="molecule type" value="Genomic_DNA"/>
</dbReference>
<reference evidence="2" key="2">
    <citation type="submission" date="2022-10" db="EMBL/GenBank/DDBJ databases">
        <authorList>
            <consortium name="ENA_rothamsted_submissions"/>
            <consortium name="culmorum"/>
            <person name="King R."/>
        </authorList>
    </citation>
    <scope>NUCLEOTIDE SEQUENCE</scope>
</reference>
<reference evidence="2" key="1">
    <citation type="submission" date="2022-01" db="EMBL/GenBank/DDBJ databases">
        <authorList>
            <person name="King R."/>
        </authorList>
    </citation>
    <scope>NUCLEOTIDE SEQUENCE</scope>
</reference>
<organism evidence="2 3">
    <name type="scientific">Chironomus riparius</name>
    <dbReference type="NCBI Taxonomy" id="315576"/>
    <lineage>
        <taxon>Eukaryota</taxon>
        <taxon>Metazoa</taxon>
        <taxon>Ecdysozoa</taxon>
        <taxon>Arthropoda</taxon>
        <taxon>Hexapoda</taxon>
        <taxon>Insecta</taxon>
        <taxon>Pterygota</taxon>
        <taxon>Neoptera</taxon>
        <taxon>Endopterygota</taxon>
        <taxon>Diptera</taxon>
        <taxon>Nematocera</taxon>
        <taxon>Chironomoidea</taxon>
        <taxon>Chironomidae</taxon>
        <taxon>Chironominae</taxon>
        <taxon>Chironomus</taxon>
    </lineage>
</organism>
<feature type="signal peptide" evidence="1">
    <location>
        <begin position="1"/>
        <end position="24"/>
    </location>
</feature>
<dbReference type="AlphaFoldDB" id="A0A9N9S5B7"/>
<evidence type="ECO:0000313" key="3">
    <source>
        <dbReference type="Proteomes" id="UP001153620"/>
    </source>
</evidence>